<dbReference type="InterPro" id="IPR001932">
    <property type="entry name" value="PPM-type_phosphatase-like_dom"/>
</dbReference>
<dbReference type="PROSITE" id="PS51746">
    <property type="entry name" value="PPM_2"/>
    <property type="match status" value="1"/>
</dbReference>
<evidence type="ECO:0000259" key="2">
    <source>
        <dbReference type="PROSITE" id="PS51746"/>
    </source>
</evidence>
<dbReference type="STRING" id="151894.SAMN04488524_3412"/>
<evidence type="ECO:0000313" key="3">
    <source>
        <dbReference type="EMBL" id="SMC90213.1"/>
    </source>
</evidence>
<keyword evidence="4" id="KW-1185">Reference proteome</keyword>
<protein>
    <submittedName>
        <fullName evidence="3">Serine/threonine protein phosphatase PrpC</fullName>
    </submittedName>
</protein>
<keyword evidence="1" id="KW-0812">Transmembrane</keyword>
<reference evidence="4" key="1">
    <citation type="submission" date="2017-04" db="EMBL/GenBank/DDBJ databases">
        <authorList>
            <person name="Varghese N."/>
            <person name="Submissions S."/>
        </authorList>
    </citation>
    <scope>NUCLEOTIDE SEQUENCE [LARGE SCALE GENOMIC DNA]</scope>
    <source>
        <strain evidence="4">DSM 12126</strain>
    </source>
</reference>
<dbReference type="Gene3D" id="3.60.40.10">
    <property type="entry name" value="PPM-type phosphatase domain"/>
    <property type="match status" value="1"/>
</dbReference>
<dbReference type="Pfam" id="PF13672">
    <property type="entry name" value="PP2C_2"/>
    <property type="match status" value="1"/>
</dbReference>
<keyword evidence="1" id="KW-0472">Membrane</keyword>
<sequence>MDKNYFGITDTGKVRSNNEDTFIAEKITDTDFVLACVIDGVGGYSGGEVAASIARQTLLRLLDKPEGDLSLLIQAALAEANDQIIIGRQQNKEHEDMACVLTLALVDIKNNQFYYAHVGDTRLYLLRDGSLIKISKDQSFVGFMEDSGRLTEEQAMRHPKRNEINKALGFAGNIGWQEDYIETGHSPFLPGDLILLCSDGLSDMVNKQELTAILLKEPDLKLQGIELINAANRNGGLDNITAVLVKNTNVPFAHEATKPVSKHNKKKTPQATPAASVPVVQPGIENADQPAVIAPVAGGKTKGILPWLLFVAVIILLSGAYFHWKQSSGSLGNGSANLPDSTLTSQKTQEERLQDTLNKLRGNILILDDSLFKSPVLISKPIQITRDSLYLKAESNIVFKSDSGYTGQPFFIAPANKSSLFENFTFENFKEVNALQKKGVLLKDVKFLKTDSLTPAAKP</sequence>
<dbReference type="SUPFAM" id="SSF81606">
    <property type="entry name" value="PP2C-like"/>
    <property type="match status" value="1"/>
</dbReference>
<dbReference type="SMART" id="SM00332">
    <property type="entry name" value="PP2Cc"/>
    <property type="match status" value="1"/>
</dbReference>
<dbReference type="OrthoDB" id="9801841at2"/>
<feature type="transmembrane region" description="Helical" evidence="1">
    <location>
        <begin position="304"/>
        <end position="324"/>
    </location>
</feature>
<feature type="domain" description="PPM-type phosphatase" evidence="2">
    <location>
        <begin position="5"/>
        <end position="247"/>
    </location>
</feature>
<keyword evidence="1" id="KW-1133">Transmembrane helix</keyword>
<evidence type="ECO:0000256" key="1">
    <source>
        <dbReference type="SAM" id="Phobius"/>
    </source>
</evidence>
<dbReference type="SMART" id="SM00331">
    <property type="entry name" value="PP2C_SIG"/>
    <property type="match status" value="1"/>
</dbReference>
<name>A0A1W2CYC9_9SPHI</name>
<dbReference type="RefSeq" id="WP_084240195.1">
    <property type="nucleotide sequence ID" value="NZ_FWXT01000002.1"/>
</dbReference>
<dbReference type="CDD" id="cd00143">
    <property type="entry name" value="PP2Cc"/>
    <property type="match status" value="1"/>
</dbReference>
<evidence type="ECO:0000313" key="4">
    <source>
        <dbReference type="Proteomes" id="UP000192756"/>
    </source>
</evidence>
<dbReference type="EMBL" id="FWXT01000002">
    <property type="protein sequence ID" value="SMC90213.1"/>
    <property type="molecule type" value="Genomic_DNA"/>
</dbReference>
<dbReference type="AlphaFoldDB" id="A0A1W2CYC9"/>
<dbReference type="InterPro" id="IPR036457">
    <property type="entry name" value="PPM-type-like_dom_sf"/>
</dbReference>
<accession>A0A1W2CYC9</accession>
<dbReference type="Proteomes" id="UP000192756">
    <property type="component" value="Unassembled WGS sequence"/>
</dbReference>
<gene>
    <name evidence="3" type="ORF">SAMN04488524_3412</name>
</gene>
<proteinExistence type="predicted"/>
<organism evidence="3 4">
    <name type="scientific">Pedobacter africanus</name>
    <dbReference type="NCBI Taxonomy" id="151894"/>
    <lineage>
        <taxon>Bacteria</taxon>
        <taxon>Pseudomonadati</taxon>
        <taxon>Bacteroidota</taxon>
        <taxon>Sphingobacteriia</taxon>
        <taxon>Sphingobacteriales</taxon>
        <taxon>Sphingobacteriaceae</taxon>
        <taxon>Pedobacter</taxon>
    </lineage>
</organism>